<dbReference type="OrthoDB" id="413313at2759"/>
<dbReference type="SMART" id="SM00173">
    <property type="entry name" value="RAS"/>
    <property type="match status" value="1"/>
</dbReference>
<evidence type="ECO:0000256" key="3">
    <source>
        <dbReference type="ARBA" id="ARBA00006270"/>
    </source>
</evidence>
<dbReference type="GO" id="GO:0005886">
    <property type="term" value="C:plasma membrane"/>
    <property type="evidence" value="ECO:0007669"/>
    <property type="project" value="UniProtKB-SubCell"/>
</dbReference>
<evidence type="ECO:0000256" key="5">
    <source>
        <dbReference type="ARBA" id="ARBA00022475"/>
    </source>
</evidence>
<dbReference type="FunFam" id="3.40.50.300:FF:000363">
    <property type="entry name" value="Secretion related GTPase srgA"/>
    <property type="match status" value="1"/>
</dbReference>
<dbReference type="CDD" id="cd01867">
    <property type="entry name" value="Rab8_Rab10_Rab13_like"/>
    <property type="match status" value="1"/>
</dbReference>
<dbReference type="InterPro" id="IPR005225">
    <property type="entry name" value="Small_GTP-bd"/>
</dbReference>
<dbReference type="PANTHER" id="PTHR28234">
    <property type="entry name" value="NUCLEAR CONTROL OF ATPASE PROTEIN 2"/>
    <property type="match status" value="1"/>
</dbReference>
<evidence type="ECO:0000313" key="17">
    <source>
        <dbReference type="Proteomes" id="UP000509510"/>
    </source>
</evidence>
<evidence type="ECO:0000256" key="2">
    <source>
        <dbReference type="ARBA" id="ARBA00004342"/>
    </source>
</evidence>
<evidence type="ECO:0000256" key="4">
    <source>
        <dbReference type="ARBA" id="ARBA00022448"/>
    </source>
</evidence>
<name>A0A7H8QLX8_TALRU</name>
<dbReference type="RefSeq" id="XP_035341118.1">
    <property type="nucleotide sequence ID" value="XM_035485225.1"/>
</dbReference>
<dbReference type="PROSITE" id="PS51421">
    <property type="entry name" value="RAS"/>
    <property type="match status" value="1"/>
</dbReference>
<keyword evidence="6" id="KW-0812">Transmembrane</keyword>
<dbReference type="GO" id="GO:0005741">
    <property type="term" value="C:mitochondrial outer membrane"/>
    <property type="evidence" value="ECO:0007669"/>
    <property type="project" value="TreeGrafter"/>
</dbReference>
<keyword evidence="10" id="KW-0496">Mitochondrion</keyword>
<comment type="function">
    <text evidence="15">Protein transport. Probably involved in vesicular traffic.</text>
</comment>
<dbReference type="InterPro" id="IPR027417">
    <property type="entry name" value="P-loop_NTPase"/>
</dbReference>
<proteinExistence type="inferred from homology"/>
<comment type="similarity">
    <text evidence="3">Belongs to the small GTPase superfamily. Rab family.</text>
</comment>
<dbReference type="SMART" id="SM00174">
    <property type="entry name" value="RHO"/>
    <property type="match status" value="1"/>
</dbReference>
<dbReference type="GO" id="GO:0005525">
    <property type="term" value="F:GTP binding"/>
    <property type="evidence" value="ECO:0007669"/>
    <property type="project" value="UniProtKB-KW"/>
</dbReference>
<dbReference type="EMBL" id="CP055898">
    <property type="protein sequence ID" value="QKX54939.1"/>
    <property type="molecule type" value="Genomic_DNA"/>
</dbReference>
<dbReference type="SUPFAM" id="SSF52540">
    <property type="entry name" value="P-loop containing nucleoside triphosphate hydrolases"/>
    <property type="match status" value="1"/>
</dbReference>
<evidence type="ECO:0000313" key="16">
    <source>
        <dbReference type="EMBL" id="QKX54939.1"/>
    </source>
</evidence>
<dbReference type="SMART" id="SM00175">
    <property type="entry name" value="RAB"/>
    <property type="match status" value="1"/>
</dbReference>
<dbReference type="NCBIfam" id="TIGR00231">
    <property type="entry name" value="small_GTP"/>
    <property type="match status" value="1"/>
</dbReference>
<dbReference type="InterPro" id="IPR001806">
    <property type="entry name" value="Small_GTPase"/>
</dbReference>
<dbReference type="PROSITE" id="PS51419">
    <property type="entry name" value="RAB"/>
    <property type="match status" value="1"/>
</dbReference>
<dbReference type="GO" id="GO:0015031">
    <property type="term" value="P:protein transport"/>
    <property type="evidence" value="ECO:0007669"/>
    <property type="project" value="UniProtKB-KW"/>
</dbReference>
<keyword evidence="13" id="KW-0449">Lipoprotein</keyword>
<keyword evidence="12" id="KW-0472">Membrane</keyword>
<evidence type="ECO:0000256" key="11">
    <source>
        <dbReference type="ARBA" id="ARBA00023134"/>
    </source>
</evidence>
<evidence type="ECO:0000256" key="15">
    <source>
        <dbReference type="ARBA" id="ARBA00025673"/>
    </source>
</evidence>
<evidence type="ECO:0000256" key="8">
    <source>
        <dbReference type="ARBA" id="ARBA00022927"/>
    </source>
</evidence>
<evidence type="ECO:0000256" key="14">
    <source>
        <dbReference type="ARBA" id="ARBA00023289"/>
    </source>
</evidence>
<comment type="subcellular location">
    <subcellularLocation>
        <location evidence="2">Cell membrane</location>
        <topology evidence="2">Lipid-anchor</topology>
        <orientation evidence="2">Cytoplasmic side</orientation>
    </subcellularLocation>
    <subcellularLocation>
        <location evidence="1">Mitochondrion membrane</location>
        <topology evidence="1">Multi-pass membrane protein</topology>
    </subcellularLocation>
</comment>
<keyword evidence="4" id="KW-0813">Transport</keyword>
<evidence type="ECO:0000256" key="9">
    <source>
        <dbReference type="ARBA" id="ARBA00022989"/>
    </source>
</evidence>
<evidence type="ECO:0000256" key="13">
    <source>
        <dbReference type="ARBA" id="ARBA00023288"/>
    </source>
</evidence>
<accession>A0A7H8QLX8</accession>
<organism evidence="16 17">
    <name type="scientific">Talaromyces rugulosus</name>
    <name type="common">Penicillium rugulosum</name>
    <dbReference type="NCBI Taxonomy" id="121627"/>
    <lineage>
        <taxon>Eukaryota</taxon>
        <taxon>Fungi</taxon>
        <taxon>Dikarya</taxon>
        <taxon>Ascomycota</taxon>
        <taxon>Pezizomycotina</taxon>
        <taxon>Eurotiomycetes</taxon>
        <taxon>Eurotiomycetidae</taxon>
        <taxon>Eurotiales</taxon>
        <taxon>Trichocomaceae</taxon>
        <taxon>Talaromyces</taxon>
        <taxon>Talaromyces sect. Islandici</taxon>
    </lineage>
</organism>
<evidence type="ECO:0000256" key="6">
    <source>
        <dbReference type="ARBA" id="ARBA00022692"/>
    </source>
</evidence>
<dbReference type="PROSITE" id="PS51420">
    <property type="entry name" value="RHO"/>
    <property type="match status" value="1"/>
</dbReference>
<dbReference type="GeneID" id="55989539"/>
<sequence length="826" mass="92129">MSIIEEIVSRLDVNIGKVQLRLSDEEYVAREQSRIADSDEPLQMINRLRPTVQTLSTDSRGLLRQQKLLDVLSRTQSAHKDILFRDPGVPLDENTHELIWFLVGKATAQTLGVVLNTLLDRLSFLSDEIEYWDGILASNFYTGCYILQTAPSRVWTRIHEAYAVLEHTPGADHGFSSYSVTRTWAQFYQIVQRNAQESLRQNVTNAVMSPFSRSRSEIRQKRKSLKSLRDLNASAIGLLLEESFTLGDGDQLSGKTVVTTSEWCNSLYRSALLMGTIFQELTSSTVSVKEFEDGIFNSVATQVQERQHQAVSDYASQPGDVIEHLAVVLRTRIPENAVSTNTLVGQHGRPSAIVRYWIPASVLLLSLSSLLRIITSRKAELLTWISEFGATVRDFWGNWVLKPIEGLIGTIRHDEQSQIALVSRNSLSTDQESLERMVVDFISDRSSASETSQPDIQAITAQVKEGDLTAVLKAYERDLRKPFMGTVRGDLVRALLIQIQKTKVDVEVAIGGIDALLKSQELVFGFVGLTPGIFVSYATLRGIGSFLDKRKGIRAGSEKHRLRRAIRNVNSILNTASSTSNGALSYKDYGLFICEAHVMKYCSQYTFPKSVLSDFKEDLADLMDIKLLLIGDSGVGKSCCLLRFSEDSFTPSFITTIGIDFKIRTIELDGKRVKLQIWDTAGQERFRTITTAYYRGAMGILLVYDVTDERSFNSEDNKDIRTWFSNVEQHASEGVHKILIGNKCDWEEKRAVSTEQGQKLADELGIPFLEVSAKNNINVDKAFYSLATDIKKVMDTSKSEQAGAQGGVNIDQNNAGANSNLGGKCC</sequence>
<keyword evidence="17" id="KW-1185">Reference proteome</keyword>
<gene>
    <name evidence="16" type="ORF">TRUGW13939_02029</name>
</gene>
<keyword evidence="11" id="KW-0342">GTP-binding</keyword>
<keyword evidence="5" id="KW-1003">Cell membrane</keyword>
<evidence type="ECO:0000256" key="7">
    <source>
        <dbReference type="ARBA" id="ARBA00022741"/>
    </source>
</evidence>
<dbReference type="PANTHER" id="PTHR28234:SF1">
    <property type="entry name" value="NUCLEAR CONTROL OF ATPASE PROTEIN 2"/>
    <property type="match status" value="1"/>
</dbReference>
<dbReference type="Pfam" id="PF08637">
    <property type="entry name" value="NCA2"/>
    <property type="match status" value="1"/>
</dbReference>
<dbReference type="KEGG" id="trg:TRUGW13939_02029"/>
<dbReference type="Proteomes" id="UP000509510">
    <property type="component" value="Chromosome I"/>
</dbReference>
<keyword evidence="8" id="KW-0653">Protein transport</keyword>
<evidence type="ECO:0000256" key="10">
    <source>
        <dbReference type="ARBA" id="ARBA00023128"/>
    </source>
</evidence>
<dbReference type="AlphaFoldDB" id="A0A7H8QLX8"/>
<dbReference type="InterPro" id="IPR013946">
    <property type="entry name" value="NCA2-like"/>
</dbReference>
<protein>
    <submittedName>
        <fullName evidence="16">Uncharacterized protein</fullName>
    </submittedName>
</protein>
<evidence type="ECO:0000256" key="1">
    <source>
        <dbReference type="ARBA" id="ARBA00004225"/>
    </source>
</evidence>
<dbReference type="PRINTS" id="PR00449">
    <property type="entry name" value="RASTRNSFRMNG"/>
</dbReference>
<reference evidence="17" key="1">
    <citation type="submission" date="2020-06" db="EMBL/GenBank/DDBJ databases">
        <title>A chromosome-scale genome assembly of Talaromyces rugulosus W13939.</title>
        <authorList>
            <person name="Wang B."/>
            <person name="Guo L."/>
            <person name="Ye K."/>
            <person name="Wang L."/>
        </authorList>
    </citation>
    <scope>NUCLEOTIDE SEQUENCE [LARGE SCALE GENOMIC DNA]</scope>
    <source>
        <strain evidence="17">W13939</strain>
    </source>
</reference>
<keyword evidence="14" id="KW-0636">Prenylation</keyword>
<dbReference type="SMART" id="SM00176">
    <property type="entry name" value="RAN"/>
    <property type="match status" value="1"/>
</dbReference>
<keyword evidence="7" id="KW-0547">Nucleotide-binding</keyword>
<dbReference type="Gene3D" id="3.40.50.300">
    <property type="entry name" value="P-loop containing nucleotide triphosphate hydrolases"/>
    <property type="match status" value="1"/>
</dbReference>
<evidence type="ECO:0000256" key="12">
    <source>
        <dbReference type="ARBA" id="ARBA00023136"/>
    </source>
</evidence>
<dbReference type="GO" id="GO:0003924">
    <property type="term" value="F:GTPase activity"/>
    <property type="evidence" value="ECO:0007669"/>
    <property type="project" value="InterPro"/>
</dbReference>
<keyword evidence="9" id="KW-1133">Transmembrane helix</keyword>